<dbReference type="Pfam" id="PF01531">
    <property type="entry name" value="Glyco_transf_11"/>
    <property type="match status" value="1"/>
</dbReference>
<dbReference type="EMBL" id="UINC01110470">
    <property type="protein sequence ID" value="SVC77996.1"/>
    <property type="molecule type" value="Genomic_DNA"/>
</dbReference>
<evidence type="ECO:0000256" key="2">
    <source>
        <dbReference type="ARBA" id="ARBA00022679"/>
    </source>
</evidence>
<dbReference type="InterPro" id="IPR002516">
    <property type="entry name" value="Glyco_trans_11"/>
</dbReference>
<name>A0A382PXS1_9ZZZZ</name>
<accession>A0A382PXS1</accession>
<feature type="non-terminal residue" evidence="3">
    <location>
        <position position="1"/>
    </location>
</feature>
<gene>
    <name evidence="3" type="ORF">METZ01_LOCUS330850</name>
</gene>
<dbReference type="GO" id="GO:0008107">
    <property type="term" value="F:galactoside 2-alpha-L-fucosyltransferase activity"/>
    <property type="evidence" value="ECO:0007669"/>
    <property type="project" value="InterPro"/>
</dbReference>
<evidence type="ECO:0008006" key="4">
    <source>
        <dbReference type="Google" id="ProtNLM"/>
    </source>
</evidence>
<organism evidence="3">
    <name type="scientific">marine metagenome</name>
    <dbReference type="NCBI Taxonomy" id="408172"/>
    <lineage>
        <taxon>unclassified sequences</taxon>
        <taxon>metagenomes</taxon>
        <taxon>ecological metagenomes</taxon>
    </lineage>
</organism>
<keyword evidence="2" id="KW-0808">Transferase</keyword>
<reference evidence="3" key="1">
    <citation type="submission" date="2018-05" db="EMBL/GenBank/DDBJ databases">
        <authorList>
            <person name="Lanie J.A."/>
            <person name="Ng W.-L."/>
            <person name="Kazmierczak K.M."/>
            <person name="Andrzejewski T.M."/>
            <person name="Davidsen T.M."/>
            <person name="Wayne K.J."/>
            <person name="Tettelin H."/>
            <person name="Glass J.I."/>
            <person name="Rusch D."/>
            <person name="Podicherti R."/>
            <person name="Tsui H.-C.T."/>
            <person name="Winkler M.E."/>
        </authorList>
    </citation>
    <scope>NUCLEOTIDE SEQUENCE</scope>
</reference>
<proteinExistence type="predicted"/>
<dbReference type="PANTHER" id="PTHR11927">
    <property type="entry name" value="GALACTOSIDE 2-L-FUCOSYLTRANSFERASE"/>
    <property type="match status" value="1"/>
</dbReference>
<sequence length="100" mass="12021">IQIEKPKSICFVTDDAKMLNNTFKLQRCWQEFDIEIISEHYMHDFAFLASAKRLCIANSTFGWWAAWLSNAERIYYPDIGNENFNNLWVYDEDRYIRINV</sequence>
<evidence type="ECO:0000256" key="1">
    <source>
        <dbReference type="ARBA" id="ARBA00022676"/>
    </source>
</evidence>
<dbReference type="GO" id="GO:0005975">
    <property type="term" value="P:carbohydrate metabolic process"/>
    <property type="evidence" value="ECO:0007669"/>
    <property type="project" value="InterPro"/>
</dbReference>
<evidence type="ECO:0000313" key="3">
    <source>
        <dbReference type="EMBL" id="SVC77996.1"/>
    </source>
</evidence>
<protein>
    <recommendedName>
        <fullName evidence="4">Glycosyl transferase family 11</fullName>
    </recommendedName>
</protein>
<dbReference type="PANTHER" id="PTHR11927:SF9">
    <property type="entry name" value="L-FUCOSYLTRANSFERASE"/>
    <property type="match status" value="1"/>
</dbReference>
<keyword evidence="1" id="KW-0328">Glycosyltransferase</keyword>
<dbReference type="GO" id="GO:0016020">
    <property type="term" value="C:membrane"/>
    <property type="evidence" value="ECO:0007669"/>
    <property type="project" value="InterPro"/>
</dbReference>
<dbReference type="AlphaFoldDB" id="A0A382PXS1"/>